<feature type="compositionally biased region" description="Acidic residues" evidence="3">
    <location>
        <begin position="110"/>
        <end position="120"/>
    </location>
</feature>
<evidence type="ECO:0000256" key="4">
    <source>
        <dbReference type="SAM" id="Phobius"/>
    </source>
</evidence>
<name>K6W7C0_9ACTN</name>
<evidence type="ECO:0000256" key="3">
    <source>
        <dbReference type="SAM" id="MobiDB-lite"/>
    </source>
</evidence>
<protein>
    <submittedName>
        <fullName evidence="5">Uncharacterized protein</fullName>
    </submittedName>
</protein>
<feature type="region of interest" description="Disordered" evidence="3">
    <location>
        <begin position="44"/>
        <end position="148"/>
    </location>
</feature>
<dbReference type="PANTHER" id="PTHR37042:SF4">
    <property type="entry name" value="OUTER MEMBRANE PROTEIN RV1973"/>
    <property type="match status" value="1"/>
</dbReference>
<feature type="transmembrane region" description="Helical" evidence="4">
    <location>
        <begin position="154"/>
        <end position="175"/>
    </location>
</feature>
<keyword evidence="4" id="KW-0812">Transmembrane</keyword>
<evidence type="ECO:0000313" key="5">
    <source>
        <dbReference type="EMBL" id="GAB89621.1"/>
    </source>
</evidence>
<accession>K6W7C0</accession>
<feature type="compositionally biased region" description="Basic and acidic residues" evidence="3">
    <location>
        <begin position="1"/>
        <end position="19"/>
    </location>
</feature>
<dbReference type="OrthoDB" id="4774723at2"/>
<keyword evidence="2 4" id="KW-0472">Membrane</keyword>
<keyword evidence="6" id="KW-1185">Reference proteome</keyword>
<dbReference type="STRING" id="1108045.GORHZ_068_00320"/>
<proteinExistence type="predicted"/>
<gene>
    <name evidence="5" type="ORF">GORHZ_068_00320</name>
</gene>
<comment type="caution">
    <text evidence="5">The sequence shown here is derived from an EMBL/GenBank/DDBJ whole genome shotgun (WGS) entry which is preliminary data.</text>
</comment>
<comment type="subcellular location">
    <subcellularLocation>
        <location evidence="1">Membrane</location>
    </subcellularLocation>
</comment>
<evidence type="ECO:0000256" key="1">
    <source>
        <dbReference type="ARBA" id="ARBA00004370"/>
    </source>
</evidence>
<keyword evidence="4" id="KW-1133">Transmembrane helix</keyword>
<dbReference type="GO" id="GO:0016020">
    <property type="term" value="C:membrane"/>
    <property type="evidence" value="ECO:0007669"/>
    <property type="project" value="UniProtKB-SubCell"/>
</dbReference>
<evidence type="ECO:0000256" key="2">
    <source>
        <dbReference type="ARBA" id="ARBA00023136"/>
    </source>
</evidence>
<sequence>MSRQLLHDAEIGTEGRSEDLTALEVAEAEAAAAEAEAAAARARAQLARARARIARRGDIDRQPTSTTATVDDPPAEPTDTVQPADATEVSDTDIDTGQADTEVLDATGNEAEENTSDIDDPATPKDSHRSGTSRVVAAVRRRTPAPRLPNRRTAAISIMAVVTIAALVVTGLIGWHHRQVDTGRAHAAEFTKAAELGVTALTSLDFRDAQRDVQRIIDHSTGAFYDDFKGRAKDFTTVIEQSKVTTKGHVTAAALESMNDNSAVVLVAATSDVTNAAGAKQEPRVWRLRVSVTDVDGTMKISKVDFVP</sequence>
<feature type="region of interest" description="Disordered" evidence="3">
    <location>
        <begin position="1"/>
        <end position="20"/>
    </location>
</feature>
<dbReference type="eggNOG" id="ENOG50343EN">
    <property type="taxonomic scope" value="Bacteria"/>
</dbReference>
<organism evidence="5 6">
    <name type="scientific">Gordonia rhizosphera NBRC 16068</name>
    <dbReference type="NCBI Taxonomy" id="1108045"/>
    <lineage>
        <taxon>Bacteria</taxon>
        <taxon>Bacillati</taxon>
        <taxon>Actinomycetota</taxon>
        <taxon>Actinomycetes</taxon>
        <taxon>Mycobacteriales</taxon>
        <taxon>Gordoniaceae</taxon>
        <taxon>Gordonia</taxon>
    </lineage>
</organism>
<evidence type="ECO:0000313" key="6">
    <source>
        <dbReference type="Proteomes" id="UP000008363"/>
    </source>
</evidence>
<dbReference type="AlphaFoldDB" id="K6W7C0"/>
<dbReference type="RefSeq" id="WP_006331741.1">
    <property type="nucleotide sequence ID" value="NZ_JBPPFY010000005.1"/>
</dbReference>
<reference evidence="5 6" key="1">
    <citation type="submission" date="2012-08" db="EMBL/GenBank/DDBJ databases">
        <title>Whole genome shotgun sequence of Gordonia rhizosphera NBRC 16068.</title>
        <authorList>
            <person name="Takarada H."/>
            <person name="Isaki S."/>
            <person name="Hosoyama A."/>
            <person name="Tsuchikane K."/>
            <person name="Katsumata H."/>
            <person name="Baba S."/>
            <person name="Ohji S."/>
            <person name="Yamazaki S."/>
            <person name="Fujita N."/>
        </authorList>
    </citation>
    <scope>NUCLEOTIDE SEQUENCE [LARGE SCALE GENOMIC DNA]</scope>
    <source>
        <strain evidence="5 6">NBRC 16068</strain>
    </source>
</reference>
<dbReference type="EMBL" id="BAHC01000068">
    <property type="protein sequence ID" value="GAB89621.1"/>
    <property type="molecule type" value="Genomic_DNA"/>
</dbReference>
<dbReference type="Proteomes" id="UP000008363">
    <property type="component" value="Unassembled WGS sequence"/>
</dbReference>
<dbReference type="PANTHER" id="PTHR37042">
    <property type="entry name" value="OUTER MEMBRANE PROTEIN RV1973"/>
    <property type="match status" value="1"/>
</dbReference>